<sequence>MDPTGLFFTKLRRLAVTLESETDKLQKAFENRNNDGDSETTAKAMRAYHELNCDVVGLKGQIQEQLAQQKTQESKVSSFIKACRVMQQSVTQDIETLKGHWENYGYQTSRDPQGPTKSKDQESEEAEDEESDETRGEDKSQEEAGSSPPKMGPPPFADALRTPQLSDFGLSEMQLKRALAGAEWCSEVPPMPEMSLPQPSLDTPAPAADALNAQMCSADG</sequence>
<protein>
    <submittedName>
        <fullName evidence="1">Uncharacterized protein</fullName>
    </submittedName>
</protein>
<evidence type="ECO:0000313" key="2">
    <source>
        <dbReference type="Proteomes" id="UP000831701"/>
    </source>
</evidence>
<dbReference type="Proteomes" id="UP000831701">
    <property type="component" value="Chromosome 20"/>
</dbReference>
<dbReference type="EMBL" id="CM041550">
    <property type="protein sequence ID" value="KAI3356044.1"/>
    <property type="molecule type" value="Genomic_DNA"/>
</dbReference>
<reference evidence="1" key="1">
    <citation type="submission" date="2022-04" db="EMBL/GenBank/DDBJ databases">
        <title>Jade perch genome.</title>
        <authorList>
            <person name="Chao B."/>
        </authorList>
    </citation>
    <scope>NUCLEOTIDE SEQUENCE</scope>
    <source>
        <strain evidence="1">CB-2022</strain>
    </source>
</reference>
<accession>A0ACB8VKJ2</accession>
<name>A0ACB8VKJ2_9TELE</name>
<evidence type="ECO:0000313" key="1">
    <source>
        <dbReference type="EMBL" id="KAI3356044.1"/>
    </source>
</evidence>
<gene>
    <name evidence="1" type="ORF">L3Q82_017318</name>
</gene>
<proteinExistence type="predicted"/>
<organism evidence="1 2">
    <name type="scientific">Scortum barcoo</name>
    <name type="common">barcoo grunter</name>
    <dbReference type="NCBI Taxonomy" id="214431"/>
    <lineage>
        <taxon>Eukaryota</taxon>
        <taxon>Metazoa</taxon>
        <taxon>Chordata</taxon>
        <taxon>Craniata</taxon>
        <taxon>Vertebrata</taxon>
        <taxon>Euteleostomi</taxon>
        <taxon>Actinopterygii</taxon>
        <taxon>Neopterygii</taxon>
        <taxon>Teleostei</taxon>
        <taxon>Neoteleostei</taxon>
        <taxon>Acanthomorphata</taxon>
        <taxon>Eupercaria</taxon>
        <taxon>Centrarchiformes</taxon>
        <taxon>Terapontoidei</taxon>
        <taxon>Terapontidae</taxon>
        <taxon>Scortum</taxon>
    </lineage>
</organism>
<keyword evidence="2" id="KW-1185">Reference proteome</keyword>
<comment type="caution">
    <text evidence="1">The sequence shown here is derived from an EMBL/GenBank/DDBJ whole genome shotgun (WGS) entry which is preliminary data.</text>
</comment>